<evidence type="ECO:0000313" key="8">
    <source>
        <dbReference type="Proteomes" id="UP000789570"/>
    </source>
</evidence>
<organism evidence="7 8">
    <name type="scientific">Funneliformis caledonium</name>
    <dbReference type="NCBI Taxonomy" id="1117310"/>
    <lineage>
        <taxon>Eukaryota</taxon>
        <taxon>Fungi</taxon>
        <taxon>Fungi incertae sedis</taxon>
        <taxon>Mucoromycota</taxon>
        <taxon>Glomeromycotina</taxon>
        <taxon>Glomeromycetes</taxon>
        <taxon>Glomerales</taxon>
        <taxon>Glomeraceae</taxon>
        <taxon>Funneliformis</taxon>
    </lineage>
</organism>
<evidence type="ECO:0000256" key="1">
    <source>
        <dbReference type="ARBA" id="ARBA00022553"/>
    </source>
</evidence>
<feature type="repeat" description="WD" evidence="4">
    <location>
        <begin position="731"/>
        <end position="773"/>
    </location>
</feature>
<dbReference type="Pfam" id="PF25416">
    <property type="entry name" value="GRHL1_C"/>
    <property type="match status" value="1"/>
</dbReference>
<proteinExistence type="predicted"/>
<dbReference type="PROSITE" id="PS51968">
    <property type="entry name" value="GRH_CP2_DB"/>
    <property type="match status" value="1"/>
</dbReference>
<dbReference type="GO" id="GO:0005634">
    <property type="term" value="C:nucleus"/>
    <property type="evidence" value="ECO:0007669"/>
    <property type="project" value="TreeGrafter"/>
</dbReference>
<keyword evidence="3" id="KW-0677">Repeat</keyword>
<dbReference type="PROSITE" id="PS00678">
    <property type="entry name" value="WD_REPEATS_1"/>
    <property type="match status" value="2"/>
</dbReference>
<sequence>MPYAPDNSNLMLPVASHVHQSYGGFQHFGPAGGYPPHATPPHPPTYKSELHDNHANPPLMNHGGLMPSTTLPSVSTVPVSSQPALSPISSLNGGNTGNEYHMSHHIHQHQANSATNATTYHHSPPLEHAQQLNQEVSNYSNTVSPVSMPSPPSSIPPSQSNLRFEIILEAPTAAAQRTDETPMTYLNKGQYYGFCIQDQDKFDGEFITTIKLMFHDDTHRKLASTYWSFWLTQQTSPKNARAIDIDKAASTGLSNVETKTFDRIQFRWHGKKGAKLFIRFSCLSTDFSRIKGVKGIPLRIQVETKSDNGTTCSILEKSFAKIKLFRDKGAERKNKDDQKHLEKMCEKMRGKTQETTPMIMMYAPPHSVTLFNEMAGTNDVSDDDDVLNLSESLNNLEDVEGGDLIPLPLGKRRRFSMGPDFLEPLDCDPTYIPHLRKRRAVLCIYVKLPGESAYRAVYLNHLTVQDLTSKLSDKLSEKIDLQGQQISGVFRSTKRNLTVRIDDDTIHQLEDETDMEVDVQLNQDGTFQLTLNSRSISSMHGVAAEVPDKYELDDKEYDRINQLAALQLEAAKEDLEKSQDIKKIDTVSIFGNMKGLAYYASNEEDPYITLNDEDDESEDLRILPTDNILIAAKTEDDVSQLEFYIYEEADDNLYIHHDMMLPSFPLCLEWLDFRLGRKSGTEGSGNYIAVGTFDPEIEIWDLDTLDSMYPDAILGNREGIKKKKKSKVPNAEFHTDSVMSLSWNRHHRNLLASSSADTTVKLWDLQSLKCAHSFTHHKDKVQQVEWHPIESTILLTASFDKSVAAFDSRAPTSVTFWNLGNADPECIRWDPFSPQYFYVSTEAGLVLYFDVRNPGHVAPVYTLHAHDSAVSSFDVSPSIQGCIVTGSTDKLVKVWDVKDMKPNMVTSRDLGVGKVFATQFCPDSPFQIAVAGSEGKVFIWDLSSNVGIRNSFKGRNNVPFLSESTSIEKE</sequence>
<dbReference type="PROSITE" id="PS50082">
    <property type="entry name" value="WD_REPEATS_2"/>
    <property type="match status" value="2"/>
</dbReference>
<feature type="domain" description="Grh/CP2 DB" evidence="6">
    <location>
        <begin position="160"/>
        <end position="388"/>
    </location>
</feature>
<dbReference type="InterPro" id="IPR001680">
    <property type="entry name" value="WD40_rpt"/>
</dbReference>
<dbReference type="PANTHER" id="PTHR14091:SF0">
    <property type="entry name" value="PERIODIC TRYPTOPHAN PROTEIN 1 HOMOLOG"/>
    <property type="match status" value="1"/>
</dbReference>
<dbReference type="AlphaFoldDB" id="A0A9N8ZHJ4"/>
<dbReference type="SUPFAM" id="SSF50978">
    <property type="entry name" value="WD40 repeat-like"/>
    <property type="match status" value="1"/>
</dbReference>
<gene>
    <name evidence="7" type="ORF">FCALED_LOCUS3459</name>
</gene>
<name>A0A9N8ZHJ4_9GLOM</name>
<accession>A0A9N8ZHJ4</accession>
<evidence type="ECO:0000259" key="6">
    <source>
        <dbReference type="PROSITE" id="PS51968"/>
    </source>
</evidence>
<dbReference type="InterPro" id="IPR044285">
    <property type="entry name" value="PWP1"/>
</dbReference>
<dbReference type="InterPro" id="IPR007604">
    <property type="entry name" value="CP2"/>
</dbReference>
<dbReference type="InterPro" id="IPR057520">
    <property type="entry name" value="GRHL1/CP2_C"/>
</dbReference>
<evidence type="ECO:0000256" key="4">
    <source>
        <dbReference type="PROSITE-ProRule" id="PRU00221"/>
    </source>
</evidence>
<dbReference type="EMBL" id="CAJVPQ010000606">
    <property type="protein sequence ID" value="CAG8496000.1"/>
    <property type="molecule type" value="Genomic_DNA"/>
</dbReference>
<dbReference type="InterPro" id="IPR020472">
    <property type="entry name" value="WD40_PAC1"/>
</dbReference>
<dbReference type="Proteomes" id="UP000789570">
    <property type="component" value="Unassembled WGS sequence"/>
</dbReference>
<dbReference type="Pfam" id="PF00400">
    <property type="entry name" value="WD40"/>
    <property type="match status" value="3"/>
</dbReference>
<feature type="repeat" description="WD" evidence="4">
    <location>
        <begin position="863"/>
        <end position="905"/>
    </location>
</feature>
<comment type="caution">
    <text evidence="7">The sequence shown here is derived from an EMBL/GenBank/DDBJ whole genome shotgun (WGS) entry which is preliminary data.</text>
</comment>
<dbReference type="PROSITE" id="PS50294">
    <property type="entry name" value="WD_REPEATS_REGION"/>
    <property type="match status" value="2"/>
</dbReference>
<reference evidence="7" key="1">
    <citation type="submission" date="2021-06" db="EMBL/GenBank/DDBJ databases">
        <authorList>
            <person name="Kallberg Y."/>
            <person name="Tangrot J."/>
            <person name="Rosling A."/>
        </authorList>
    </citation>
    <scope>NUCLEOTIDE SEQUENCE</scope>
    <source>
        <strain evidence="7">UK204</strain>
    </source>
</reference>
<keyword evidence="2 4" id="KW-0853">WD repeat</keyword>
<dbReference type="InterPro" id="IPR015943">
    <property type="entry name" value="WD40/YVTN_repeat-like_dom_sf"/>
</dbReference>
<keyword evidence="1" id="KW-0597">Phosphoprotein</keyword>
<protein>
    <submittedName>
        <fullName evidence="7">7936_t:CDS:1</fullName>
    </submittedName>
</protein>
<feature type="region of interest" description="Disordered" evidence="5">
    <location>
        <begin position="140"/>
        <end position="159"/>
    </location>
</feature>
<keyword evidence="8" id="KW-1185">Reference proteome</keyword>
<dbReference type="PANTHER" id="PTHR14091">
    <property type="entry name" value="PERIODIC TRYPTOPHAN PROTEIN 1"/>
    <property type="match status" value="1"/>
</dbReference>
<dbReference type="InterPro" id="IPR019775">
    <property type="entry name" value="WD40_repeat_CS"/>
</dbReference>
<evidence type="ECO:0000256" key="5">
    <source>
        <dbReference type="SAM" id="MobiDB-lite"/>
    </source>
</evidence>
<dbReference type="InterPro" id="IPR036322">
    <property type="entry name" value="WD40_repeat_dom_sf"/>
</dbReference>
<dbReference type="PRINTS" id="PR00320">
    <property type="entry name" value="GPROTEINBRPT"/>
</dbReference>
<dbReference type="Pfam" id="PF04516">
    <property type="entry name" value="CP2"/>
    <property type="match status" value="1"/>
</dbReference>
<dbReference type="Gene3D" id="2.130.10.10">
    <property type="entry name" value="YVTN repeat-like/Quinoprotein amine dehydrogenase"/>
    <property type="match status" value="2"/>
</dbReference>
<dbReference type="GO" id="GO:0006364">
    <property type="term" value="P:rRNA processing"/>
    <property type="evidence" value="ECO:0007669"/>
    <property type="project" value="InterPro"/>
</dbReference>
<evidence type="ECO:0000256" key="2">
    <source>
        <dbReference type="ARBA" id="ARBA00022574"/>
    </source>
</evidence>
<evidence type="ECO:0000313" key="7">
    <source>
        <dbReference type="EMBL" id="CAG8496000.1"/>
    </source>
</evidence>
<dbReference type="SMART" id="SM00320">
    <property type="entry name" value="WD40"/>
    <property type="match status" value="5"/>
</dbReference>
<dbReference type="OrthoDB" id="270624at2759"/>
<evidence type="ECO:0000256" key="3">
    <source>
        <dbReference type="ARBA" id="ARBA00022737"/>
    </source>
</evidence>